<dbReference type="EMBL" id="FXUG01000024">
    <property type="protein sequence ID" value="SMP78105.1"/>
    <property type="molecule type" value="Genomic_DNA"/>
</dbReference>
<feature type="non-terminal residue" evidence="2">
    <location>
        <position position="1"/>
    </location>
</feature>
<name>A0ABY1QSY4_9BACT</name>
<dbReference type="Proteomes" id="UP001158067">
    <property type="component" value="Unassembled WGS sequence"/>
</dbReference>
<feature type="transmembrane region" description="Helical" evidence="1">
    <location>
        <begin position="99"/>
        <end position="123"/>
    </location>
</feature>
<feature type="transmembrane region" description="Helical" evidence="1">
    <location>
        <begin position="53"/>
        <end position="79"/>
    </location>
</feature>
<gene>
    <name evidence="2" type="ORF">SAMN06265222_12452</name>
</gene>
<accession>A0ABY1QSY4</accession>
<feature type="transmembrane region" description="Helical" evidence="1">
    <location>
        <begin position="21"/>
        <end position="41"/>
    </location>
</feature>
<keyword evidence="1" id="KW-0812">Transmembrane</keyword>
<sequence>RSLATGVDVGRITRSSYIARFVQGGVVKTFRYVTLVFGMLYKCRNCEFEEGRGFLPSVTCGLYMLFLMGTATAIGAFLLRRLRGDAPNPAAELGWWNLLAFPLALVLGLVLAFIGGLVLNYILEFFEWFAFCRRKCPKCGSRRWSWGFTRGFGL</sequence>
<evidence type="ECO:0000256" key="1">
    <source>
        <dbReference type="SAM" id="Phobius"/>
    </source>
</evidence>
<evidence type="ECO:0000313" key="2">
    <source>
        <dbReference type="EMBL" id="SMP78105.1"/>
    </source>
</evidence>
<protein>
    <submittedName>
        <fullName evidence="2">Uncharacterized protein</fullName>
    </submittedName>
</protein>
<evidence type="ECO:0000313" key="3">
    <source>
        <dbReference type="Proteomes" id="UP001158067"/>
    </source>
</evidence>
<organism evidence="2 3">
    <name type="scientific">Neorhodopirellula lusitana</name>
    <dbReference type="NCBI Taxonomy" id="445327"/>
    <lineage>
        <taxon>Bacteria</taxon>
        <taxon>Pseudomonadati</taxon>
        <taxon>Planctomycetota</taxon>
        <taxon>Planctomycetia</taxon>
        <taxon>Pirellulales</taxon>
        <taxon>Pirellulaceae</taxon>
        <taxon>Neorhodopirellula</taxon>
    </lineage>
</organism>
<reference evidence="2 3" key="1">
    <citation type="submission" date="2017-05" db="EMBL/GenBank/DDBJ databases">
        <authorList>
            <person name="Varghese N."/>
            <person name="Submissions S."/>
        </authorList>
    </citation>
    <scope>NUCLEOTIDE SEQUENCE [LARGE SCALE GENOMIC DNA]</scope>
    <source>
        <strain evidence="2 3">DSM 25457</strain>
    </source>
</reference>
<comment type="caution">
    <text evidence="2">The sequence shown here is derived from an EMBL/GenBank/DDBJ whole genome shotgun (WGS) entry which is preliminary data.</text>
</comment>
<proteinExistence type="predicted"/>
<keyword evidence="3" id="KW-1185">Reference proteome</keyword>
<keyword evidence="1" id="KW-1133">Transmembrane helix</keyword>
<keyword evidence="1" id="KW-0472">Membrane</keyword>